<dbReference type="RefSeq" id="WP_089723705.1">
    <property type="nucleotide sequence ID" value="NZ_FNBJ01000069.1"/>
</dbReference>
<evidence type="ECO:0000313" key="3">
    <source>
        <dbReference type="Proteomes" id="UP000199519"/>
    </source>
</evidence>
<feature type="region of interest" description="Disordered" evidence="1">
    <location>
        <begin position="1"/>
        <end position="23"/>
    </location>
</feature>
<comment type="caution">
    <text evidence="2">The sequence shown here is derived from an EMBL/GenBank/DDBJ whole genome shotgun (WGS) entry which is preliminary data.</text>
</comment>
<proteinExistence type="predicted"/>
<evidence type="ECO:0008006" key="4">
    <source>
        <dbReference type="Google" id="ProtNLM"/>
    </source>
</evidence>
<accession>A0ABY0NW04</accession>
<organism evidence="2 3">
    <name type="scientific">Halanaerobium congolense</name>
    <dbReference type="NCBI Taxonomy" id="54121"/>
    <lineage>
        <taxon>Bacteria</taxon>
        <taxon>Bacillati</taxon>
        <taxon>Bacillota</taxon>
        <taxon>Clostridia</taxon>
        <taxon>Halanaerobiales</taxon>
        <taxon>Halanaerobiaceae</taxon>
        <taxon>Halanaerobium</taxon>
    </lineage>
</organism>
<protein>
    <recommendedName>
        <fullName evidence="4">DUF3892 domain-containing protein</fullName>
    </recommendedName>
</protein>
<dbReference type="Proteomes" id="UP000199519">
    <property type="component" value="Unassembled WGS sequence"/>
</dbReference>
<reference evidence="2 3" key="1">
    <citation type="submission" date="2016-10" db="EMBL/GenBank/DDBJ databases">
        <authorList>
            <person name="Varghese N."/>
            <person name="Submissions S."/>
        </authorList>
    </citation>
    <scope>NUCLEOTIDE SEQUENCE [LARGE SCALE GENOMIC DNA]</scope>
    <source>
        <strain evidence="2 3">WG2</strain>
    </source>
</reference>
<evidence type="ECO:0000256" key="1">
    <source>
        <dbReference type="SAM" id="MobiDB-lite"/>
    </source>
</evidence>
<gene>
    <name evidence="2" type="ORF">SAMN04488598_1691</name>
</gene>
<sequence length="71" mass="8014">MAKIIKGNHDGKNGENKTYTIPGRGSNILGKTLAREIEKENKHPNYGVYERNGEKYIRGKADNKKNNNVNN</sequence>
<name>A0ABY0NW04_9FIRM</name>
<dbReference type="EMBL" id="FNBJ01000069">
    <property type="protein sequence ID" value="SDG24377.1"/>
    <property type="molecule type" value="Genomic_DNA"/>
</dbReference>
<evidence type="ECO:0000313" key="2">
    <source>
        <dbReference type="EMBL" id="SDG24377.1"/>
    </source>
</evidence>
<keyword evidence="3" id="KW-1185">Reference proteome</keyword>